<evidence type="ECO:0000256" key="5">
    <source>
        <dbReference type="SAM" id="MobiDB-lite"/>
    </source>
</evidence>
<evidence type="ECO:0000259" key="6">
    <source>
        <dbReference type="PROSITE" id="PS50102"/>
    </source>
</evidence>
<evidence type="ECO:0000256" key="3">
    <source>
        <dbReference type="ARBA" id="ARBA00023242"/>
    </source>
</evidence>
<feature type="compositionally biased region" description="Basic residues" evidence="5">
    <location>
        <begin position="54"/>
        <end position="72"/>
    </location>
</feature>
<evidence type="ECO:0000313" key="8">
    <source>
        <dbReference type="Proteomes" id="UP001165289"/>
    </source>
</evidence>
<dbReference type="CDD" id="cd12307">
    <property type="entry name" value="RRM_NIFK_like"/>
    <property type="match status" value="1"/>
</dbReference>
<keyword evidence="8" id="KW-1185">Reference proteome</keyword>
<dbReference type="GO" id="GO:0005730">
    <property type="term" value="C:nucleolus"/>
    <property type="evidence" value="ECO:0007669"/>
    <property type="project" value="UniProtKB-SubCell"/>
</dbReference>
<protein>
    <submittedName>
        <fullName evidence="7">MKI67 FHA domain-interacting nucleolar phosphoprotein-like</fullName>
    </submittedName>
</protein>
<dbReference type="EMBL" id="JAKMXF010000333">
    <property type="protein sequence ID" value="KAI6648066.1"/>
    <property type="molecule type" value="Genomic_DNA"/>
</dbReference>
<evidence type="ECO:0000256" key="2">
    <source>
        <dbReference type="ARBA" id="ARBA00022884"/>
    </source>
</evidence>
<keyword evidence="2 4" id="KW-0694">RNA-binding</keyword>
<dbReference type="InterPro" id="IPR035979">
    <property type="entry name" value="RBD_domain_sf"/>
</dbReference>
<name>A0AAV7JH76_9METZ</name>
<comment type="subcellular location">
    <subcellularLocation>
        <location evidence="1">Nucleus</location>
        <location evidence="1">Nucleolus</location>
    </subcellularLocation>
</comment>
<reference evidence="7 8" key="1">
    <citation type="journal article" date="2023" name="BMC Biol.">
        <title>The compact genome of the sponge Oopsacas minuta (Hexactinellida) is lacking key metazoan core genes.</title>
        <authorList>
            <person name="Santini S."/>
            <person name="Schenkelaars Q."/>
            <person name="Jourda C."/>
            <person name="Duchesne M."/>
            <person name="Belahbib H."/>
            <person name="Rocher C."/>
            <person name="Selva M."/>
            <person name="Riesgo A."/>
            <person name="Vervoort M."/>
            <person name="Leys S.P."/>
            <person name="Kodjabachian L."/>
            <person name="Le Bivic A."/>
            <person name="Borchiellini C."/>
            <person name="Claverie J.M."/>
            <person name="Renard E."/>
        </authorList>
    </citation>
    <scope>NUCLEOTIDE SEQUENCE [LARGE SCALE GENOMIC DNA]</scope>
    <source>
        <strain evidence="7">SPO-2</strain>
    </source>
</reference>
<feature type="domain" description="RRM" evidence="6">
    <location>
        <begin position="83"/>
        <end position="161"/>
    </location>
</feature>
<accession>A0AAV7JH76</accession>
<gene>
    <name evidence="7" type="ORF">LOD99_8268</name>
</gene>
<dbReference type="InterPro" id="IPR000504">
    <property type="entry name" value="RRM_dom"/>
</dbReference>
<evidence type="ECO:0000256" key="1">
    <source>
        <dbReference type="ARBA" id="ARBA00004604"/>
    </source>
</evidence>
<dbReference type="PANTHER" id="PTHR46754">
    <property type="entry name" value="MKI67 FHA DOMAIN-INTERACTING NUCLEOLAR PHOSPHOPROTEIN"/>
    <property type="match status" value="1"/>
</dbReference>
<dbReference type="InterPro" id="IPR012677">
    <property type="entry name" value="Nucleotide-bd_a/b_plait_sf"/>
</dbReference>
<keyword evidence="3" id="KW-0539">Nucleus</keyword>
<dbReference type="Pfam" id="PF00076">
    <property type="entry name" value="RRM_1"/>
    <property type="match status" value="1"/>
</dbReference>
<dbReference type="Proteomes" id="UP001165289">
    <property type="component" value="Unassembled WGS sequence"/>
</dbReference>
<dbReference type="PROSITE" id="PS50102">
    <property type="entry name" value="RRM"/>
    <property type="match status" value="1"/>
</dbReference>
<dbReference type="SMART" id="SM00360">
    <property type="entry name" value="RRM"/>
    <property type="match status" value="1"/>
</dbReference>
<dbReference type="SUPFAM" id="SSF54928">
    <property type="entry name" value="RNA-binding domain, RBD"/>
    <property type="match status" value="1"/>
</dbReference>
<evidence type="ECO:0000313" key="7">
    <source>
        <dbReference type="EMBL" id="KAI6648066.1"/>
    </source>
</evidence>
<comment type="caution">
    <text evidence="7">The sequence shown here is derived from an EMBL/GenBank/DDBJ whole genome shotgun (WGS) entry which is preliminary data.</text>
</comment>
<dbReference type="GO" id="GO:0003723">
    <property type="term" value="F:RNA binding"/>
    <property type="evidence" value="ECO:0007669"/>
    <property type="project" value="UniProtKB-UniRule"/>
</dbReference>
<dbReference type="AlphaFoldDB" id="A0AAV7JH76"/>
<proteinExistence type="predicted"/>
<evidence type="ECO:0000256" key="4">
    <source>
        <dbReference type="PROSITE-ProRule" id="PRU00176"/>
    </source>
</evidence>
<feature type="region of interest" description="Disordered" evidence="5">
    <location>
        <begin position="54"/>
        <end position="74"/>
    </location>
</feature>
<sequence length="260" mass="30490">MDTSPSDLSRQLLERKQLLLSKRANIRNKAYTDNNTCPTDGHISTAAANDTKRIKRSNRDKKLAKKESKRRKQDLEDVVTRPGIIYLGHIPHGFYEQEMRQYFSQFGRVQSVRLSRCYRTGRSRGYAFVKFQCDEVAKLAAETMNNYLMYSRLLKCQVVSGHKNMFKRSRHWKSQTEREEAMRQRYNTLQSVGNDQAYRKRIKNIVRRENKLKRKLKEGGYLFECASVSQLISSKKLGVIPSHKKFYNPDSDKSDSEFEI</sequence>
<organism evidence="7 8">
    <name type="scientific">Oopsacas minuta</name>
    <dbReference type="NCBI Taxonomy" id="111878"/>
    <lineage>
        <taxon>Eukaryota</taxon>
        <taxon>Metazoa</taxon>
        <taxon>Porifera</taxon>
        <taxon>Hexactinellida</taxon>
        <taxon>Hexasterophora</taxon>
        <taxon>Lyssacinosida</taxon>
        <taxon>Leucopsacidae</taxon>
        <taxon>Oopsacas</taxon>
    </lineage>
</organism>
<dbReference type="Gene3D" id="3.30.70.330">
    <property type="match status" value="1"/>
</dbReference>